<dbReference type="InterPro" id="IPR028978">
    <property type="entry name" value="Chorismate_lyase_/UTRA_dom_sf"/>
</dbReference>
<keyword evidence="1" id="KW-0805">Transcription regulation</keyword>
<dbReference type="SUPFAM" id="SSF64288">
    <property type="entry name" value="Chorismate lyase-like"/>
    <property type="match status" value="1"/>
</dbReference>
<comment type="caution">
    <text evidence="5">The sequence shown here is derived from an EMBL/GenBank/DDBJ whole genome shotgun (WGS) entry which is preliminary data.</text>
</comment>
<proteinExistence type="predicted"/>
<dbReference type="EMBL" id="JAELVF020000001">
    <property type="protein sequence ID" value="MBU7597580.1"/>
    <property type="molecule type" value="Genomic_DNA"/>
</dbReference>
<dbReference type="CDD" id="cd07377">
    <property type="entry name" value="WHTH_GntR"/>
    <property type="match status" value="1"/>
</dbReference>
<sequence>MTGTGRGADGVDGRALHSRIAADLRSEILSGQLPAGGRVPSTVRLRERFDASNATVQKALQLLENEGLLVGRAGSSVTVREHRQRAVRPADCMAPASPGEPYRWTSEAAKSGVRGASRLLAVGEVSPPADVAAVLGLPEGELVVERVQLLTLDDEPAELVRSYCPLAVASGTALTARRRIEGGTPTLLAELGHPPLLCVDRVSARTPTQEQYGLLQLTGETPVLHTLRVVLTHGDRPVEATTMVKSGHLYELRYEFGQD</sequence>
<evidence type="ECO:0000259" key="4">
    <source>
        <dbReference type="PROSITE" id="PS50949"/>
    </source>
</evidence>
<dbReference type="SMART" id="SM00866">
    <property type="entry name" value="UTRA"/>
    <property type="match status" value="1"/>
</dbReference>
<dbReference type="Proteomes" id="UP000694501">
    <property type="component" value="Unassembled WGS sequence"/>
</dbReference>
<dbReference type="GO" id="GO:0045892">
    <property type="term" value="P:negative regulation of DNA-templated transcription"/>
    <property type="evidence" value="ECO:0007669"/>
    <property type="project" value="TreeGrafter"/>
</dbReference>
<dbReference type="SUPFAM" id="SSF46785">
    <property type="entry name" value="Winged helix' DNA-binding domain"/>
    <property type="match status" value="1"/>
</dbReference>
<feature type="domain" description="HTH gntR-type" evidence="4">
    <location>
        <begin position="14"/>
        <end position="82"/>
    </location>
</feature>
<keyword evidence="2" id="KW-0238">DNA-binding</keyword>
<evidence type="ECO:0000313" key="6">
    <source>
        <dbReference type="Proteomes" id="UP000694501"/>
    </source>
</evidence>
<dbReference type="RefSeq" id="WP_211042863.1">
    <property type="nucleotide sequence ID" value="NZ_JAELVF020000001.1"/>
</dbReference>
<dbReference type="InterPro" id="IPR000524">
    <property type="entry name" value="Tscrpt_reg_HTH_GntR"/>
</dbReference>
<keyword evidence="6" id="KW-1185">Reference proteome</keyword>
<organism evidence="5 6">
    <name type="scientific">Streptomyces tardus</name>
    <dbReference type="NCBI Taxonomy" id="2780544"/>
    <lineage>
        <taxon>Bacteria</taxon>
        <taxon>Bacillati</taxon>
        <taxon>Actinomycetota</taxon>
        <taxon>Actinomycetes</taxon>
        <taxon>Kitasatosporales</taxon>
        <taxon>Streptomycetaceae</taxon>
        <taxon>Streptomyces</taxon>
    </lineage>
</organism>
<dbReference type="Pfam" id="PF00392">
    <property type="entry name" value="GntR"/>
    <property type="match status" value="1"/>
</dbReference>
<evidence type="ECO:0000256" key="3">
    <source>
        <dbReference type="ARBA" id="ARBA00023163"/>
    </source>
</evidence>
<dbReference type="SMART" id="SM00345">
    <property type="entry name" value="HTH_GNTR"/>
    <property type="match status" value="1"/>
</dbReference>
<dbReference type="Gene3D" id="1.10.10.10">
    <property type="entry name" value="Winged helix-like DNA-binding domain superfamily/Winged helix DNA-binding domain"/>
    <property type="match status" value="1"/>
</dbReference>
<accession>A0A949JNX8</accession>
<dbReference type="AlphaFoldDB" id="A0A949JNX8"/>
<evidence type="ECO:0000256" key="1">
    <source>
        <dbReference type="ARBA" id="ARBA00023015"/>
    </source>
</evidence>
<dbReference type="Pfam" id="PF07702">
    <property type="entry name" value="UTRA"/>
    <property type="match status" value="1"/>
</dbReference>
<dbReference type="InterPro" id="IPR050679">
    <property type="entry name" value="Bact_HTH_transcr_reg"/>
</dbReference>
<dbReference type="PANTHER" id="PTHR44846">
    <property type="entry name" value="MANNOSYL-D-GLYCERATE TRANSPORT/METABOLISM SYSTEM REPRESSOR MNGR-RELATED"/>
    <property type="match status" value="1"/>
</dbReference>
<dbReference type="GO" id="GO:0003677">
    <property type="term" value="F:DNA binding"/>
    <property type="evidence" value="ECO:0007669"/>
    <property type="project" value="UniProtKB-KW"/>
</dbReference>
<reference evidence="5" key="1">
    <citation type="submission" date="2021-06" db="EMBL/GenBank/DDBJ databases">
        <title>Sequencing of actinobacteria type strains.</title>
        <authorList>
            <person name="Nguyen G.-S."/>
            <person name="Wentzel A."/>
        </authorList>
    </citation>
    <scope>NUCLEOTIDE SEQUENCE</scope>
    <source>
        <strain evidence="5">P38-E01</strain>
    </source>
</reference>
<dbReference type="InterPro" id="IPR011663">
    <property type="entry name" value="UTRA"/>
</dbReference>
<gene>
    <name evidence="5" type="ORF">JGS22_008085</name>
</gene>
<name>A0A949JNX8_9ACTN</name>
<dbReference type="GO" id="GO:0003700">
    <property type="term" value="F:DNA-binding transcription factor activity"/>
    <property type="evidence" value="ECO:0007669"/>
    <property type="project" value="InterPro"/>
</dbReference>
<evidence type="ECO:0000256" key="2">
    <source>
        <dbReference type="ARBA" id="ARBA00023125"/>
    </source>
</evidence>
<keyword evidence="3" id="KW-0804">Transcription</keyword>
<protein>
    <submittedName>
        <fullName evidence="5">GntR family transcriptional regulator</fullName>
    </submittedName>
</protein>
<dbReference type="PANTHER" id="PTHR44846:SF17">
    <property type="entry name" value="GNTR-FAMILY TRANSCRIPTIONAL REGULATOR"/>
    <property type="match status" value="1"/>
</dbReference>
<dbReference type="InterPro" id="IPR036388">
    <property type="entry name" value="WH-like_DNA-bd_sf"/>
</dbReference>
<evidence type="ECO:0000313" key="5">
    <source>
        <dbReference type="EMBL" id="MBU7597580.1"/>
    </source>
</evidence>
<dbReference type="Gene3D" id="3.40.1410.10">
    <property type="entry name" value="Chorismate lyase-like"/>
    <property type="match status" value="1"/>
</dbReference>
<dbReference type="InterPro" id="IPR036390">
    <property type="entry name" value="WH_DNA-bd_sf"/>
</dbReference>
<dbReference type="PROSITE" id="PS50949">
    <property type="entry name" value="HTH_GNTR"/>
    <property type="match status" value="1"/>
</dbReference>